<keyword evidence="1" id="KW-0503">Monooxygenase</keyword>
<organism evidence="1 2">
    <name type="scientific">Nocardioides marmoriginsengisoli</name>
    <dbReference type="NCBI Taxonomy" id="661483"/>
    <lineage>
        <taxon>Bacteria</taxon>
        <taxon>Bacillati</taxon>
        <taxon>Actinomycetota</taxon>
        <taxon>Actinomycetes</taxon>
        <taxon>Propionibacteriales</taxon>
        <taxon>Nocardioidaceae</taxon>
        <taxon>Nocardioides</taxon>
    </lineage>
</organism>
<evidence type="ECO:0000313" key="2">
    <source>
        <dbReference type="Proteomes" id="UP000267128"/>
    </source>
</evidence>
<comment type="caution">
    <text evidence="1">The sequence shown here is derived from an EMBL/GenBank/DDBJ whole genome shotgun (WGS) entry which is preliminary data.</text>
</comment>
<dbReference type="AlphaFoldDB" id="A0A3N0CT99"/>
<keyword evidence="1" id="KW-0560">Oxidoreductase</keyword>
<dbReference type="Proteomes" id="UP000267128">
    <property type="component" value="Unassembled WGS sequence"/>
</dbReference>
<reference evidence="1 2" key="1">
    <citation type="submission" date="2018-11" db="EMBL/GenBank/DDBJ databases">
        <authorList>
            <person name="Li F."/>
        </authorList>
    </citation>
    <scope>NUCLEOTIDE SEQUENCE [LARGE SCALE GENOMIC DNA]</scope>
    <source>
        <strain evidence="1 2">Gsoil 097</strain>
    </source>
</reference>
<dbReference type="InterPro" id="IPR045384">
    <property type="entry name" value="DUF6527"/>
</dbReference>
<sequence length="116" mass="12575">MVDVAKTATNGTAPGRRVHFRCPGCGTVHGVTVDAPNSWTWNGDLQRPTFEPSVLVHPHRTFVNGDLDGDALTAPENITMTPLCHSFVRGGRIEFLGDCTHGLAGQTVDLPPWRED</sequence>
<name>A0A3N0CT99_9ACTN</name>
<accession>A0A3N0CT99</accession>
<dbReference type="Pfam" id="PF20137">
    <property type="entry name" value="BubE"/>
    <property type="match status" value="1"/>
</dbReference>
<protein>
    <submittedName>
        <fullName evidence="1">Ammonia monooxygenase</fullName>
    </submittedName>
</protein>
<proteinExistence type="predicted"/>
<dbReference type="RefSeq" id="WP_123225671.1">
    <property type="nucleotide sequence ID" value="NZ_RJSE01000001.1"/>
</dbReference>
<dbReference type="GO" id="GO:0004497">
    <property type="term" value="F:monooxygenase activity"/>
    <property type="evidence" value="ECO:0007669"/>
    <property type="project" value="UniProtKB-KW"/>
</dbReference>
<dbReference type="EMBL" id="RJSE01000001">
    <property type="protein sequence ID" value="RNL66226.1"/>
    <property type="molecule type" value="Genomic_DNA"/>
</dbReference>
<keyword evidence="2" id="KW-1185">Reference proteome</keyword>
<evidence type="ECO:0000313" key="1">
    <source>
        <dbReference type="EMBL" id="RNL66226.1"/>
    </source>
</evidence>
<gene>
    <name evidence="1" type="ORF">EFK50_00960</name>
</gene>
<dbReference type="OrthoDB" id="5196042at2"/>